<keyword evidence="6 10" id="KW-0808">Transferase</keyword>
<evidence type="ECO:0000256" key="10">
    <source>
        <dbReference type="RuleBase" id="RU361207"/>
    </source>
</evidence>
<dbReference type="GO" id="GO:0005975">
    <property type="term" value="P:carbohydrate metabolic process"/>
    <property type="evidence" value="ECO:0007669"/>
    <property type="project" value="InterPro"/>
</dbReference>
<dbReference type="Pfam" id="PF02446">
    <property type="entry name" value="Glyco_hydro_77"/>
    <property type="match status" value="1"/>
</dbReference>
<feature type="region of interest" description="Disordered" evidence="11">
    <location>
        <begin position="497"/>
        <end position="516"/>
    </location>
</feature>
<dbReference type="HOGENOM" id="CLU_014132_1_0_3"/>
<dbReference type="EC" id="2.4.1.25" evidence="3 10"/>
<dbReference type="GO" id="GO:0004134">
    <property type="term" value="F:4-alpha-glucanotransferase activity"/>
    <property type="evidence" value="ECO:0007669"/>
    <property type="project" value="UniProtKB-EC"/>
</dbReference>
<name>Q7VBH6_PROMA</name>
<evidence type="ECO:0000256" key="6">
    <source>
        <dbReference type="ARBA" id="ARBA00022679"/>
    </source>
</evidence>
<comment type="similarity">
    <text evidence="2 10">Belongs to the disproportionating enzyme family.</text>
</comment>
<dbReference type="RefSeq" id="WP_011125268.1">
    <property type="nucleotide sequence ID" value="NC_005042.1"/>
</dbReference>
<organism evidence="12 13">
    <name type="scientific">Prochlorococcus marinus (strain SARG / CCMP1375 / SS120)</name>
    <dbReference type="NCBI Taxonomy" id="167539"/>
    <lineage>
        <taxon>Bacteria</taxon>
        <taxon>Bacillati</taxon>
        <taxon>Cyanobacteriota</taxon>
        <taxon>Cyanophyceae</taxon>
        <taxon>Synechococcales</taxon>
        <taxon>Prochlorococcaceae</taxon>
        <taxon>Prochlorococcus</taxon>
    </lineage>
</organism>
<dbReference type="PANTHER" id="PTHR32438">
    <property type="entry name" value="4-ALPHA-GLUCANOTRANSFERASE DPE1, CHLOROPLASTIC/AMYLOPLASTIC"/>
    <property type="match status" value="1"/>
</dbReference>
<evidence type="ECO:0000256" key="3">
    <source>
        <dbReference type="ARBA" id="ARBA00012560"/>
    </source>
</evidence>
<keyword evidence="13" id="KW-1185">Reference proteome</keyword>
<dbReference type="PANTHER" id="PTHR32438:SF5">
    <property type="entry name" value="4-ALPHA-GLUCANOTRANSFERASE DPE1, CHLOROPLASTIC_AMYLOPLASTIC"/>
    <property type="match status" value="1"/>
</dbReference>
<evidence type="ECO:0000256" key="2">
    <source>
        <dbReference type="ARBA" id="ARBA00005684"/>
    </source>
</evidence>
<reference evidence="12 13" key="1">
    <citation type="journal article" date="2003" name="Proc. Natl. Acad. Sci. U.S.A.">
        <title>Genome sequence of the cyanobacterium Prochlorococcus marinus SS120, a nearly minimal oxyphototrophic genome.</title>
        <authorList>
            <person name="Dufresne A."/>
            <person name="Salanoubat M."/>
            <person name="Partensky F."/>
            <person name="Artiguenave F."/>
            <person name="Axmann I.M."/>
            <person name="Barbe V."/>
            <person name="Duprat S."/>
            <person name="Galperin M.Y."/>
            <person name="Koonin E.V."/>
            <person name="Le Gall F."/>
            <person name="Makarova K.S."/>
            <person name="Ostrowski M."/>
            <person name="Oztas S."/>
            <person name="Robert C."/>
            <person name="Rogozin I.B."/>
            <person name="Scanlan D.J."/>
            <person name="Tandeau de Marsac N."/>
            <person name="Weissenbach J."/>
            <person name="Wincker P."/>
            <person name="Wolf Y.I."/>
            <person name="Hess W.R."/>
        </authorList>
    </citation>
    <scope>NUCLEOTIDE SEQUENCE [LARGE SCALE GENOMIC DNA]</scope>
    <source>
        <strain evidence="13">SARG / CCMP1375 / SS120</strain>
    </source>
</reference>
<dbReference type="Proteomes" id="UP000001420">
    <property type="component" value="Chromosome"/>
</dbReference>
<dbReference type="NCBIfam" id="TIGR00217">
    <property type="entry name" value="malQ"/>
    <property type="match status" value="1"/>
</dbReference>
<keyword evidence="5 10" id="KW-0328">Glycosyltransferase</keyword>
<dbReference type="KEGG" id="pma:Pro_1116"/>
<dbReference type="EnsemblBacteria" id="AAQ00161">
    <property type="protein sequence ID" value="AAQ00161"/>
    <property type="gene ID" value="Pro_1116"/>
</dbReference>
<accession>Q7VBH6</accession>
<dbReference type="NCBIfam" id="NF011079">
    <property type="entry name" value="PRK14508.1-2"/>
    <property type="match status" value="1"/>
</dbReference>
<evidence type="ECO:0000256" key="7">
    <source>
        <dbReference type="ARBA" id="ARBA00023277"/>
    </source>
</evidence>
<dbReference type="InterPro" id="IPR003385">
    <property type="entry name" value="Glyco_hydro_77"/>
</dbReference>
<feature type="compositionally biased region" description="Low complexity" evidence="11">
    <location>
        <begin position="499"/>
        <end position="516"/>
    </location>
</feature>
<gene>
    <name evidence="12" type="primary">malQ</name>
    <name evidence="12" type="ordered locus">Pro_1116</name>
</gene>
<proteinExistence type="inferred from homology"/>
<evidence type="ECO:0000313" key="13">
    <source>
        <dbReference type="Proteomes" id="UP000001420"/>
    </source>
</evidence>
<evidence type="ECO:0000256" key="11">
    <source>
        <dbReference type="SAM" id="MobiDB-lite"/>
    </source>
</evidence>
<evidence type="ECO:0000256" key="4">
    <source>
        <dbReference type="ARBA" id="ARBA00020295"/>
    </source>
</evidence>
<dbReference type="NCBIfam" id="NF011080">
    <property type="entry name" value="PRK14508.1-3"/>
    <property type="match status" value="1"/>
</dbReference>
<evidence type="ECO:0000256" key="5">
    <source>
        <dbReference type="ARBA" id="ARBA00022676"/>
    </source>
</evidence>
<comment type="catalytic activity">
    <reaction evidence="1 10">
        <text>Transfers a segment of a (1-&gt;4)-alpha-D-glucan to a new position in an acceptor, which may be glucose or a (1-&gt;4)-alpha-D-glucan.</text>
        <dbReference type="EC" id="2.4.1.25"/>
    </reaction>
</comment>
<evidence type="ECO:0000256" key="9">
    <source>
        <dbReference type="ARBA" id="ARBA00031501"/>
    </source>
</evidence>
<dbReference type="OrthoDB" id="9811841at2"/>
<dbReference type="STRING" id="167539.Pro_1116"/>
<dbReference type="Gene3D" id="3.20.20.80">
    <property type="entry name" value="Glycosidases"/>
    <property type="match status" value="1"/>
</dbReference>
<dbReference type="SUPFAM" id="SSF51445">
    <property type="entry name" value="(Trans)glycosidases"/>
    <property type="match status" value="1"/>
</dbReference>
<evidence type="ECO:0000313" key="12">
    <source>
        <dbReference type="EMBL" id="AAQ00161.1"/>
    </source>
</evidence>
<evidence type="ECO:0000256" key="1">
    <source>
        <dbReference type="ARBA" id="ARBA00000439"/>
    </source>
</evidence>
<protein>
    <recommendedName>
        <fullName evidence="4 10">4-alpha-glucanotransferase</fullName>
        <ecNumber evidence="3 10">2.4.1.25</ecNumber>
    </recommendedName>
    <alternativeName>
        <fullName evidence="8 10">Amylomaltase</fullName>
    </alternativeName>
    <alternativeName>
        <fullName evidence="9 10">Disproportionating enzyme</fullName>
    </alternativeName>
</protein>
<dbReference type="InterPro" id="IPR017853">
    <property type="entry name" value="GH"/>
</dbReference>
<sequence>MGFNSSAHPRFSGVLLHPSSLPSGGVCGTFGQPSRDWIKLLSENQIAVWQILPLAPPDSFGSPYSSPSGFAFNPWFLDANDLAKEGFINSDDINEFSETLPSDSSKIDFTLATRRSNEIGKALIKNWKNQDSGKQIEFLDWSSNQHWLDDHVCFMELRRQFSYLPWWEWPSAFSSRNQNELGLWKIKHKDDLLEHALVQWHLNRQWNLLRKIAKKFNVAIFGDLPFYVSRDSADVWGNRSLFSIFSKGDLHSQSGVPPDYFSETGQLWGTPVYRWQKHKRTRFRWWRNRIRRQWLQVDLLRLDHFRALNSYWSVPGGQKTAQHGCWLPSPGLELLTILQQDYGKSLPLVAEDLGVITKQVNSLREHFGFPGMKILQFAFNGDPSNPYLPENFIGHKWIVYTGTHDNSTTVGWWDECDPEIKNRVSEGYDGAYNCPSWKLIDVGMKSNSILFISPIQDILSLGNEARLNKPGTIENNWSWKLEHFDNDFNKSISKYGEVSRSNGRSSDSRNSIIDYF</sequence>
<dbReference type="PATRIC" id="fig|167539.5.peg.1167"/>
<dbReference type="CAZy" id="GH77">
    <property type="family name" value="Glycoside Hydrolase Family 77"/>
</dbReference>
<evidence type="ECO:0000256" key="8">
    <source>
        <dbReference type="ARBA" id="ARBA00031423"/>
    </source>
</evidence>
<dbReference type="eggNOG" id="COG1640">
    <property type="taxonomic scope" value="Bacteria"/>
</dbReference>
<dbReference type="EMBL" id="AE017126">
    <property type="protein sequence ID" value="AAQ00161.1"/>
    <property type="molecule type" value="Genomic_DNA"/>
</dbReference>
<dbReference type="AlphaFoldDB" id="Q7VBH6"/>
<keyword evidence="7 10" id="KW-0119">Carbohydrate metabolism</keyword>